<name>A0A1H8H583_9BACL</name>
<evidence type="ECO:0000313" key="2">
    <source>
        <dbReference type="Proteomes" id="UP000199695"/>
    </source>
</evidence>
<dbReference type="EMBL" id="FOCQ01000013">
    <property type="protein sequence ID" value="SEN51413.1"/>
    <property type="molecule type" value="Genomic_DNA"/>
</dbReference>
<dbReference type="Proteomes" id="UP000199695">
    <property type="component" value="Unassembled WGS sequence"/>
</dbReference>
<dbReference type="AlphaFoldDB" id="A0A1H8H583"/>
<keyword evidence="2" id="KW-1185">Reference proteome</keyword>
<protein>
    <submittedName>
        <fullName evidence="1">YhzD-like protein</fullName>
    </submittedName>
</protein>
<organism evidence="1 2">
    <name type="scientific">Lihuaxuella thermophila</name>
    <dbReference type="NCBI Taxonomy" id="1173111"/>
    <lineage>
        <taxon>Bacteria</taxon>
        <taxon>Bacillati</taxon>
        <taxon>Bacillota</taxon>
        <taxon>Bacilli</taxon>
        <taxon>Bacillales</taxon>
        <taxon>Thermoactinomycetaceae</taxon>
        <taxon>Lihuaxuella</taxon>
    </lineage>
</organism>
<evidence type="ECO:0000313" key="1">
    <source>
        <dbReference type="EMBL" id="SEN51413.1"/>
    </source>
</evidence>
<proteinExistence type="predicted"/>
<sequence>MYHMTVYDENGNKLYDEPISAQTDEEAKKIGYAWLAKHGHETKPHRIFHTTGRLVSFKPHQFDLKRGKATL</sequence>
<dbReference type="Pfam" id="PF14120">
    <property type="entry name" value="YhzD"/>
    <property type="match status" value="1"/>
</dbReference>
<gene>
    <name evidence="1" type="ORF">SAMN05444955_11348</name>
</gene>
<accession>A0A1H8H583</accession>
<dbReference type="RefSeq" id="WP_089970611.1">
    <property type="nucleotide sequence ID" value="NZ_FOCQ01000013.1"/>
</dbReference>
<reference evidence="1 2" key="1">
    <citation type="submission" date="2016-10" db="EMBL/GenBank/DDBJ databases">
        <authorList>
            <person name="de Groot N.N."/>
        </authorList>
    </citation>
    <scope>NUCLEOTIDE SEQUENCE [LARGE SCALE GENOMIC DNA]</scope>
    <source>
        <strain evidence="1 2">DSM 46701</strain>
    </source>
</reference>
<dbReference type="InterPro" id="IPR025544">
    <property type="entry name" value="YhzD"/>
</dbReference>
<dbReference type="OrthoDB" id="2990504at2"/>